<keyword evidence="3" id="KW-1185">Reference proteome</keyword>
<dbReference type="EMBL" id="BGPR01028573">
    <property type="protein sequence ID" value="GBN99794.1"/>
    <property type="molecule type" value="Genomic_DNA"/>
</dbReference>
<keyword evidence="1" id="KW-0812">Transmembrane</keyword>
<reference evidence="2 3" key="1">
    <citation type="journal article" date="2019" name="Sci. Rep.">
        <title>Orb-weaving spider Araneus ventricosus genome elucidates the spidroin gene catalogue.</title>
        <authorList>
            <person name="Kono N."/>
            <person name="Nakamura H."/>
            <person name="Ohtoshi R."/>
            <person name="Moran D.A.P."/>
            <person name="Shinohara A."/>
            <person name="Yoshida Y."/>
            <person name="Fujiwara M."/>
            <person name="Mori M."/>
            <person name="Tomita M."/>
            <person name="Arakawa K."/>
        </authorList>
    </citation>
    <scope>NUCLEOTIDE SEQUENCE [LARGE SCALE GENOMIC DNA]</scope>
</reference>
<organism evidence="2 3">
    <name type="scientific">Araneus ventricosus</name>
    <name type="common">Orbweaver spider</name>
    <name type="synonym">Epeira ventricosa</name>
    <dbReference type="NCBI Taxonomy" id="182803"/>
    <lineage>
        <taxon>Eukaryota</taxon>
        <taxon>Metazoa</taxon>
        <taxon>Ecdysozoa</taxon>
        <taxon>Arthropoda</taxon>
        <taxon>Chelicerata</taxon>
        <taxon>Arachnida</taxon>
        <taxon>Araneae</taxon>
        <taxon>Araneomorphae</taxon>
        <taxon>Entelegynae</taxon>
        <taxon>Araneoidea</taxon>
        <taxon>Araneidae</taxon>
        <taxon>Araneus</taxon>
    </lineage>
</organism>
<accession>A0A4Y2TGM9</accession>
<dbReference type="AlphaFoldDB" id="A0A4Y2TGM9"/>
<gene>
    <name evidence="2" type="ORF">AVEN_251468_1</name>
</gene>
<name>A0A4Y2TGM9_ARAVE</name>
<evidence type="ECO:0000256" key="1">
    <source>
        <dbReference type="SAM" id="Phobius"/>
    </source>
</evidence>
<comment type="caution">
    <text evidence="2">The sequence shown here is derived from an EMBL/GenBank/DDBJ whole genome shotgun (WGS) entry which is preliminary data.</text>
</comment>
<feature type="transmembrane region" description="Helical" evidence="1">
    <location>
        <begin position="54"/>
        <end position="73"/>
    </location>
</feature>
<protein>
    <submittedName>
        <fullName evidence="2">Uncharacterized protein</fullName>
    </submittedName>
</protein>
<proteinExistence type="predicted"/>
<evidence type="ECO:0000313" key="2">
    <source>
        <dbReference type="EMBL" id="GBN99794.1"/>
    </source>
</evidence>
<dbReference type="Proteomes" id="UP000499080">
    <property type="component" value="Unassembled WGS sequence"/>
</dbReference>
<keyword evidence="1" id="KW-1133">Transmembrane helix</keyword>
<sequence>MFYLAPGVGAKAGYSNHLSYRITSRELPLLGWLSHYGYVTEKYFPRPSHKSKDLAAFFIFLACLALIIGFFCLGNRERNAYETTLGTNGRLCICLKETEESVLIDVSSLRDSWFWGLIPFTVSYKLYAEQNAVSYHLTHGHSDH</sequence>
<evidence type="ECO:0000313" key="3">
    <source>
        <dbReference type="Proteomes" id="UP000499080"/>
    </source>
</evidence>
<keyword evidence="1" id="KW-0472">Membrane</keyword>